<accession>A0A160TKK2</accession>
<keyword evidence="2" id="KW-1003">Cell membrane</keyword>
<dbReference type="PANTHER" id="PTHR38686">
    <property type="entry name" value="APOLIPOPROTEIN N-ACYLTRANSFERASE"/>
    <property type="match status" value="1"/>
</dbReference>
<evidence type="ECO:0000256" key="2">
    <source>
        <dbReference type="ARBA" id="ARBA00022475"/>
    </source>
</evidence>
<evidence type="ECO:0000256" key="1">
    <source>
        <dbReference type="ARBA" id="ARBA00004651"/>
    </source>
</evidence>
<protein>
    <submittedName>
        <fullName evidence="10">Apolipoprotein N-acyltransferase / Copper homeostasis protein CutE</fullName>
        <ecNumber evidence="10">2.3.1.-</ecNumber>
    </submittedName>
</protein>
<proteinExistence type="inferred from homology"/>
<feature type="domain" description="CN hydrolase" evidence="9">
    <location>
        <begin position="132"/>
        <end position="387"/>
    </location>
</feature>
<dbReference type="PROSITE" id="PS50263">
    <property type="entry name" value="CN_HYDROLASE"/>
    <property type="match status" value="1"/>
</dbReference>
<keyword evidence="6 8" id="KW-0472">Membrane</keyword>
<dbReference type="CDD" id="cd07571">
    <property type="entry name" value="ALP_N-acyl_transferase"/>
    <property type="match status" value="1"/>
</dbReference>
<keyword evidence="5 8" id="KW-1133">Transmembrane helix</keyword>
<comment type="subcellular location">
    <subcellularLocation>
        <location evidence="1">Cell membrane</location>
        <topology evidence="1">Multi-pass membrane protein</topology>
    </subcellularLocation>
</comment>
<feature type="transmembrane region" description="Helical" evidence="8">
    <location>
        <begin position="97"/>
        <end position="114"/>
    </location>
</feature>
<dbReference type="InterPro" id="IPR045378">
    <property type="entry name" value="LNT_N"/>
</dbReference>
<evidence type="ECO:0000256" key="6">
    <source>
        <dbReference type="ARBA" id="ARBA00023136"/>
    </source>
</evidence>
<keyword evidence="10" id="KW-0449">Lipoprotein</keyword>
<dbReference type="EMBL" id="CZQE01000284">
    <property type="protein sequence ID" value="CUS45625.1"/>
    <property type="molecule type" value="Genomic_DNA"/>
</dbReference>
<feature type="transmembrane region" description="Helical" evidence="8">
    <location>
        <begin position="397"/>
        <end position="416"/>
    </location>
</feature>
<dbReference type="InterPro" id="IPR004563">
    <property type="entry name" value="Apolipo_AcylTrfase"/>
</dbReference>
<keyword evidence="3 10" id="KW-0808">Transferase</keyword>
<dbReference type="Pfam" id="PF00795">
    <property type="entry name" value="CN_hydrolase"/>
    <property type="match status" value="1"/>
</dbReference>
<evidence type="ECO:0000256" key="3">
    <source>
        <dbReference type="ARBA" id="ARBA00022679"/>
    </source>
</evidence>
<dbReference type="Gene3D" id="3.60.110.10">
    <property type="entry name" value="Carbon-nitrogen hydrolase"/>
    <property type="match status" value="1"/>
</dbReference>
<dbReference type="Pfam" id="PF20154">
    <property type="entry name" value="LNT_N"/>
    <property type="match status" value="1"/>
</dbReference>
<dbReference type="AlphaFoldDB" id="A0A160TKK2"/>
<evidence type="ECO:0000256" key="7">
    <source>
        <dbReference type="ARBA" id="ARBA00023315"/>
    </source>
</evidence>
<dbReference type="InterPro" id="IPR003010">
    <property type="entry name" value="C-N_Hydrolase"/>
</dbReference>
<name>A0A160TKK2_9ZZZZ</name>
<gene>
    <name evidence="10" type="ORF">MGWOODY_Smn1683</name>
</gene>
<dbReference type="HAMAP" id="MF_01148">
    <property type="entry name" value="Lnt"/>
    <property type="match status" value="1"/>
</dbReference>
<evidence type="ECO:0000256" key="8">
    <source>
        <dbReference type="SAM" id="Phobius"/>
    </source>
</evidence>
<dbReference type="GO" id="GO:0005886">
    <property type="term" value="C:plasma membrane"/>
    <property type="evidence" value="ECO:0007669"/>
    <property type="project" value="UniProtKB-SubCell"/>
</dbReference>
<evidence type="ECO:0000256" key="5">
    <source>
        <dbReference type="ARBA" id="ARBA00022989"/>
    </source>
</evidence>
<organism evidence="10">
    <name type="scientific">hydrothermal vent metagenome</name>
    <dbReference type="NCBI Taxonomy" id="652676"/>
    <lineage>
        <taxon>unclassified sequences</taxon>
        <taxon>metagenomes</taxon>
        <taxon>ecological metagenomes</taxon>
    </lineage>
</organism>
<dbReference type="EC" id="2.3.1.-" evidence="10"/>
<evidence type="ECO:0000259" key="9">
    <source>
        <dbReference type="PROSITE" id="PS50263"/>
    </source>
</evidence>
<feature type="transmembrane region" description="Helical" evidence="8">
    <location>
        <begin position="24"/>
        <end position="43"/>
    </location>
</feature>
<dbReference type="SUPFAM" id="SSF56317">
    <property type="entry name" value="Carbon-nitrogen hydrolase"/>
    <property type="match status" value="1"/>
</dbReference>
<feature type="transmembrane region" description="Helical" evidence="8">
    <location>
        <begin position="63"/>
        <end position="90"/>
    </location>
</feature>
<dbReference type="InterPro" id="IPR036526">
    <property type="entry name" value="C-N_Hydrolase_sf"/>
</dbReference>
<dbReference type="GO" id="GO:0016410">
    <property type="term" value="F:N-acyltransferase activity"/>
    <property type="evidence" value="ECO:0007669"/>
    <property type="project" value="InterPro"/>
</dbReference>
<dbReference type="NCBIfam" id="TIGR00546">
    <property type="entry name" value="lnt"/>
    <property type="match status" value="1"/>
</dbReference>
<reference evidence="10" key="1">
    <citation type="submission" date="2015-10" db="EMBL/GenBank/DDBJ databases">
        <authorList>
            <person name="Gilbert D.G."/>
        </authorList>
    </citation>
    <scope>NUCLEOTIDE SEQUENCE</scope>
</reference>
<keyword evidence="7 10" id="KW-0012">Acyltransferase</keyword>
<evidence type="ECO:0000256" key="4">
    <source>
        <dbReference type="ARBA" id="ARBA00022692"/>
    </source>
</evidence>
<evidence type="ECO:0000313" key="10">
    <source>
        <dbReference type="EMBL" id="CUS45625.1"/>
    </source>
</evidence>
<dbReference type="GO" id="GO:0042158">
    <property type="term" value="P:lipoprotein biosynthetic process"/>
    <property type="evidence" value="ECO:0007669"/>
    <property type="project" value="InterPro"/>
</dbReference>
<dbReference type="PANTHER" id="PTHR38686:SF1">
    <property type="entry name" value="APOLIPOPROTEIN N-ACYLTRANSFERASE"/>
    <property type="match status" value="1"/>
</dbReference>
<sequence>MLAAGLAWRLARPRPAADARTRPGLAYLLVFGAAWIVTEWLRATMLSGYPWNPLGVIWVPVLGIARIAAWTGTYALSGLTIVIAGMPILLAGRRWRAPAATVAILALLALSGMYRDAAPAARPDDRPLVRVVQPNLDEEERPTPDYAENSLRALESLAGTPGAHPRLIVWPEGALRFFIEDGYPIDYYWNGSPLAIRRRIAALLGPRDLVLTGGNALQFDGAGTLTAGTNSIFAIDAKAAILARYDKAHLVPFGEYLPLRPLFTMFGLQRLVPGDIDFVPGPKPRTIALPGFGDVGMNICYEIVFSGQVIDPAHRPAVIFNPSNDAWFGTWGPPQHLAQARLRAIEEGVPIIRSTPTGISAVIAADGRLLDSLPLHKAGTIELPLPHAGAPTLFSRLGNWMALLVATAMLLLAVAFRRAPR</sequence>
<keyword evidence="4 8" id="KW-0812">Transmembrane</keyword>